<keyword evidence="2" id="KW-0472">Membrane</keyword>
<proteinExistence type="predicted"/>
<evidence type="ECO:0008006" key="5">
    <source>
        <dbReference type="Google" id="ProtNLM"/>
    </source>
</evidence>
<evidence type="ECO:0000256" key="1">
    <source>
        <dbReference type="SAM" id="MobiDB-lite"/>
    </source>
</evidence>
<keyword evidence="2" id="KW-1133">Transmembrane helix</keyword>
<accession>A0A1L7WHP3</accession>
<organism evidence="3 4">
    <name type="scientific">Phialocephala subalpina</name>
    <dbReference type="NCBI Taxonomy" id="576137"/>
    <lineage>
        <taxon>Eukaryota</taxon>
        <taxon>Fungi</taxon>
        <taxon>Dikarya</taxon>
        <taxon>Ascomycota</taxon>
        <taxon>Pezizomycotina</taxon>
        <taxon>Leotiomycetes</taxon>
        <taxon>Helotiales</taxon>
        <taxon>Mollisiaceae</taxon>
        <taxon>Phialocephala</taxon>
        <taxon>Phialocephala fortinii species complex</taxon>
    </lineage>
</organism>
<name>A0A1L7WHP3_9HELO</name>
<keyword evidence="2" id="KW-0812">Transmembrane</keyword>
<dbReference type="STRING" id="576137.A0A1L7WHP3"/>
<feature type="transmembrane region" description="Helical" evidence="2">
    <location>
        <begin position="520"/>
        <end position="544"/>
    </location>
</feature>
<dbReference type="AlphaFoldDB" id="A0A1L7WHP3"/>
<dbReference type="Proteomes" id="UP000184330">
    <property type="component" value="Unassembled WGS sequence"/>
</dbReference>
<sequence length="591" mass="62649">MYSKYYMFVLSWIIGTSFVTASLVSLSNAPQSRNSAFRRALSSPSLKRDIVYKNSTTLDKSWNGAELISFKATEKNGDTTLFAGVDIVCTTCYIKGTASAQLTMNGNFNLTQALQNFTSQIENGIDDLANATVTAVETYFDNVVTDITSLDFNIDDYDFPTINATFDVDIPDIPECQLLVQFDGMELYMEIDTTLSGGATYDLSLYKSETELGVAVGQEELGIIFSIDLILSAEASIDISSGFHIKLDDGVAINLALFSQNISSITMKGGHFEFLPVNIQSAGVVLTALLRLGLQVGINVEAPPFKIEHVEVGTFSSGAAVGVWMNVAEFITNVTSGPTGDGTNCDLMVEEAYSMAIGAQAGATLAILGHTWGPTPNTSTVLFYTTLASSCLATTTSTSAALTARAVEATGLTTTTLINSTTYTGTACLSTGLLNCPVSLQTTSKYTATSTLVTSVPSGSTATWPVTTQNSVANTIAFGTNVKNLESTSGTPTSFVPTTTPTSGITGVIHGKTGGVSNKLIIGLSVGLGVPVLLAIIAGSIFYCRRKRYSAVQPREIVYTQQALSPPEPYTPGSQRSMKKSPRVGVTEDFR</sequence>
<gene>
    <name evidence="3" type="ORF">PAC_02166</name>
</gene>
<feature type="region of interest" description="Disordered" evidence="1">
    <location>
        <begin position="562"/>
        <end position="591"/>
    </location>
</feature>
<protein>
    <recommendedName>
        <fullName evidence="5">Mid2 domain-containing protein</fullName>
    </recommendedName>
</protein>
<evidence type="ECO:0000256" key="2">
    <source>
        <dbReference type="SAM" id="Phobius"/>
    </source>
</evidence>
<evidence type="ECO:0000313" key="4">
    <source>
        <dbReference type="Proteomes" id="UP000184330"/>
    </source>
</evidence>
<keyword evidence="4" id="KW-1185">Reference proteome</keyword>
<evidence type="ECO:0000313" key="3">
    <source>
        <dbReference type="EMBL" id="CZR52289.1"/>
    </source>
</evidence>
<dbReference type="EMBL" id="FJOG01000002">
    <property type="protein sequence ID" value="CZR52289.1"/>
    <property type="molecule type" value="Genomic_DNA"/>
</dbReference>
<dbReference type="OrthoDB" id="4733706at2759"/>
<reference evidence="3 4" key="1">
    <citation type="submission" date="2016-03" db="EMBL/GenBank/DDBJ databases">
        <authorList>
            <person name="Ploux O."/>
        </authorList>
    </citation>
    <scope>NUCLEOTIDE SEQUENCE [LARGE SCALE GENOMIC DNA]</scope>
    <source>
        <strain evidence="3 4">UAMH 11012</strain>
    </source>
</reference>